<dbReference type="AlphaFoldDB" id="A0A7Z2NYW5"/>
<dbReference type="KEGG" id="schy:GVO57_05855"/>
<dbReference type="Gene3D" id="2.40.50.140">
    <property type="entry name" value="Nucleic acid-binding proteins"/>
    <property type="match status" value="2"/>
</dbReference>
<dbReference type="EMBL" id="CP047895">
    <property type="protein sequence ID" value="QHL91819.1"/>
    <property type="molecule type" value="Genomic_DNA"/>
</dbReference>
<sequence length="203" mass="21690">MSRAAAAAAAEAALIGRAGGALAGAGSAPSGDGQTLERHTGTVKWFDATRGFGFIVSEQGGGDILVHFSVLRDHGRRSLPEGARVECLAAHRDRGLQARQILSFDLSTAIGPDHDLLARPRERVDPVALADQAGPPEPVRVKWFNRLKGYGFLVRDGDDGDIFVHMETFRRAGILDIQPDQRLIARIADGRKGPLAVQVDPAD</sequence>
<protein>
    <submittedName>
        <fullName evidence="2">Cold shock domain-containing protein</fullName>
    </submittedName>
</protein>
<dbReference type="SUPFAM" id="SSF50249">
    <property type="entry name" value="Nucleic acid-binding proteins"/>
    <property type="match status" value="2"/>
</dbReference>
<name>A0A7Z2NYW5_9SPHN</name>
<dbReference type="InterPro" id="IPR050181">
    <property type="entry name" value="Cold_shock_domain"/>
</dbReference>
<dbReference type="InterPro" id="IPR012340">
    <property type="entry name" value="NA-bd_OB-fold"/>
</dbReference>
<dbReference type="InterPro" id="IPR011129">
    <property type="entry name" value="CSD"/>
</dbReference>
<dbReference type="GO" id="GO:0003676">
    <property type="term" value="F:nucleic acid binding"/>
    <property type="evidence" value="ECO:0007669"/>
    <property type="project" value="InterPro"/>
</dbReference>
<gene>
    <name evidence="2" type="ORF">GVO57_05855</name>
</gene>
<dbReference type="PROSITE" id="PS51857">
    <property type="entry name" value="CSD_2"/>
    <property type="match status" value="2"/>
</dbReference>
<dbReference type="SMART" id="SM00357">
    <property type="entry name" value="CSP"/>
    <property type="match status" value="2"/>
</dbReference>
<evidence type="ECO:0000313" key="3">
    <source>
        <dbReference type="Proteomes" id="UP000464468"/>
    </source>
</evidence>
<proteinExistence type="predicted"/>
<feature type="domain" description="CSD" evidence="1">
    <location>
        <begin position="38"/>
        <end position="103"/>
    </location>
</feature>
<dbReference type="InterPro" id="IPR002059">
    <property type="entry name" value="CSP_DNA-bd"/>
</dbReference>
<evidence type="ECO:0000313" key="2">
    <source>
        <dbReference type="EMBL" id="QHL91819.1"/>
    </source>
</evidence>
<organism evidence="2 3">
    <name type="scientific">Sphingomonas changnyeongensis</name>
    <dbReference type="NCBI Taxonomy" id="2698679"/>
    <lineage>
        <taxon>Bacteria</taxon>
        <taxon>Pseudomonadati</taxon>
        <taxon>Pseudomonadota</taxon>
        <taxon>Alphaproteobacteria</taxon>
        <taxon>Sphingomonadales</taxon>
        <taxon>Sphingomonadaceae</taxon>
        <taxon>Sphingomonas</taxon>
    </lineage>
</organism>
<dbReference type="Proteomes" id="UP000464468">
    <property type="component" value="Chromosome"/>
</dbReference>
<reference evidence="2 3" key="1">
    <citation type="submission" date="2020-01" db="EMBL/GenBank/DDBJ databases">
        <title>Sphingomonas sp. C33 whole genome sequece.</title>
        <authorList>
            <person name="Park C."/>
        </authorList>
    </citation>
    <scope>NUCLEOTIDE SEQUENCE [LARGE SCALE GENOMIC DNA]</scope>
    <source>
        <strain evidence="2 3">C33</strain>
    </source>
</reference>
<keyword evidence="3" id="KW-1185">Reference proteome</keyword>
<dbReference type="Pfam" id="PF00313">
    <property type="entry name" value="CSD"/>
    <property type="match status" value="2"/>
</dbReference>
<dbReference type="PRINTS" id="PR00050">
    <property type="entry name" value="COLDSHOCK"/>
</dbReference>
<feature type="domain" description="CSD" evidence="1">
    <location>
        <begin position="136"/>
        <end position="201"/>
    </location>
</feature>
<accession>A0A7Z2NYW5</accession>
<dbReference type="CDD" id="cd04458">
    <property type="entry name" value="CSP_CDS"/>
    <property type="match status" value="2"/>
</dbReference>
<dbReference type="PANTHER" id="PTHR11544">
    <property type="entry name" value="COLD SHOCK DOMAIN CONTAINING PROTEINS"/>
    <property type="match status" value="1"/>
</dbReference>
<dbReference type="GO" id="GO:0005829">
    <property type="term" value="C:cytosol"/>
    <property type="evidence" value="ECO:0007669"/>
    <property type="project" value="UniProtKB-ARBA"/>
</dbReference>
<evidence type="ECO:0000259" key="1">
    <source>
        <dbReference type="PROSITE" id="PS51857"/>
    </source>
</evidence>